<dbReference type="InterPro" id="IPR008984">
    <property type="entry name" value="SMAD_FHA_dom_sf"/>
</dbReference>
<gene>
    <name evidence="3" type="ORF">SeMB42_g03523</name>
</gene>
<keyword evidence="4" id="KW-1185">Reference proteome</keyword>
<dbReference type="EMBL" id="QEAN01000126">
    <property type="protein sequence ID" value="TPX46910.1"/>
    <property type="molecule type" value="Genomic_DNA"/>
</dbReference>
<feature type="region of interest" description="Disordered" evidence="1">
    <location>
        <begin position="46"/>
        <end position="69"/>
    </location>
</feature>
<reference evidence="3 4" key="1">
    <citation type="journal article" date="2019" name="Sci. Rep.">
        <title>Comparative genomics of chytrid fungi reveal insights into the obligate biotrophic and pathogenic lifestyle of Synchytrium endobioticum.</title>
        <authorList>
            <person name="van de Vossenberg B.T.L.H."/>
            <person name="Warris S."/>
            <person name="Nguyen H.D.T."/>
            <person name="van Gent-Pelzer M.P.E."/>
            <person name="Joly D.L."/>
            <person name="van de Geest H.C."/>
            <person name="Bonants P.J.M."/>
            <person name="Smith D.S."/>
            <person name="Levesque C.A."/>
            <person name="van der Lee T.A.J."/>
        </authorList>
    </citation>
    <scope>NUCLEOTIDE SEQUENCE [LARGE SCALE GENOMIC DNA]</scope>
    <source>
        <strain evidence="3 4">MB42</strain>
    </source>
</reference>
<dbReference type="InterPro" id="IPR051176">
    <property type="entry name" value="Cent_Immune-Sig_Mod"/>
</dbReference>
<feature type="region of interest" description="Disordered" evidence="1">
    <location>
        <begin position="447"/>
        <end position="476"/>
    </location>
</feature>
<dbReference type="InterPro" id="IPR000253">
    <property type="entry name" value="FHA_dom"/>
</dbReference>
<feature type="compositionally biased region" description="Basic and acidic residues" evidence="1">
    <location>
        <begin position="173"/>
        <end position="182"/>
    </location>
</feature>
<dbReference type="AlphaFoldDB" id="A0A507D7T8"/>
<dbReference type="PROSITE" id="PS50006">
    <property type="entry name" value="FHA_DOMAIN"/>
    <property type="match status" value="1"/>
</dbReference>
<dbReference type="STRING" id="286115.A0A507D7T8"/>
<dbReference type="PANTHER" id="PTHR15715">
    <property type="entry name" value="CENTROSOMAL PROTEIN OF 170 KDA"/>
    <property type="match status" value="1"/>
</dbReference>
<evidence type="ECO:0000313" key="3">
    <source>
        <dbReference type="EMBL" id="TPX46910.1"/>
    </source>
</evidence>
<sequence>MERSLASIEAIGTVNLSSLCSQTLHCLATLYGFQTLPAPHWAHWAPRTQEQPTSTSPTMMSRQQQAYSLQPSTLRLPVDSLLGTSPADFLSNPLPPTPSTLETEYSTPRRNKSAPPSAPHENQCLTVRIQLFPHVEHHVHHRGHHTRDDSHFMFTPVEMDLAVGSVMRIGRKVDRKREREARGGVAPELVASGAVTNSSPVAATGTAGSSNSQQQHHQGQLRNDTLREPDRHKTLSNRNHHVSGSSDDDDEVFGGMIGDAEDALPANASSSISNKRASMNDSFQIRDGRQVPLAKEKSSERAIEFVAFRSKVISRTHAELWIGADGEVYFRDVGSSSGSFLNRLRLSPSGKESRPYPLKSGDVIQLGVDYQGRQEEIYKSVMIKIFITVKSATRPRPNPVKLRSALRQLLAAMNGDQKDEYAATDCCSSLMFQCPLCRQVANLDASVNGDEQETTNEEEEEEELAMELGRKQNEGM</sequence>
<dbReference type="Gene3D" id="2.60.200.20">
    <property type="match status" value="1"/>
</dbReference>
<feature type="compositionally biased region" description="Low complexity" evidence="1">
    <location>
        <begin position="208"/>
        <end position="220"/>
    </location>
</feature>
<dbReference type="Proteomes" id="UP000317494">
    <property type="component" value="Unassembled WGS sequence"/>
</dbReference>
<accession>A0A507D7T8</accession>
<feature type="compositionally biased region" description="Polar residues" evidence="1">
    <location>
        <begin position="267"/>
        <end position="283"/>
    </location>
</feature>
<dbReference type="SUPFAM" id="SSF49879">
    <property type="entry name" value="SMAD/FHA domain"/>
    <property type="match status" value="1"/>
</dbReference>
<feature type="region of interest" description="Disordered" evidence="1">
    <location>
        <begin position="87"/>
        <end position="120"/>
    </location>
</feature>
<dbReference type="PANTHER" id="PTHR15715:SF37">
    <property type="entry name" value="LD47843P"/>
    <property type="match status" value="1"/>
</dbReference>
<feature type="compositionally biased region" description="Low complexity" evidence="1">
    <location>
        <begin position="99"/>
        <end position="108"/>
    </location>
</feature>
<evidence type="ECO:0000313" key="4">
    <source>
        <dbReference type="Proteomes" id="UP000317494"/>
    </source>
</evidence>
<dbReference type="Pfam" id="PF00498">
    <property type="entry name" value="FHA"/>
    <property type="match status" value="1"/>
</dbReference>
<proteinExistence type="predicted"/>
<name>A0A507D7T8_9FUNG</name>
<comment type="caution">
    <text evidence="3">The sequence shown here is derived from an EMBL/GenBank/DDBJ whole genome shotgun (WGS) entry which is preliminary data.</text>
</comment>
<feature type="compositionally biased region" description="Acidic residues" evidence="1">
    <location>
        <begin position="450"/>
        <end position="465"/>
    </location>
</feature>
<organism evidence="3 4">
    <name type="scientific">Synchytrium endobioticum</name>
    <dbReference type="NCBI Taxonomy" id="286115"/>
    <lineage>
        <taxon>Eukaryota</taxon>
        <taxon>Fungi</taxon>
        <taxon>Fungi incertae sedis</taxon>
        <taxon>Chytridiomycota</taxon>
        <taxon>Chytridiomycota incertae sedis</taxon>
        <taxon>Chytridiomycetes</taxon>
        <taxon>Synchytriales</taxon>
        <taxon>Synchytriaceae</taxon>
        <taxon>Synchytrium</taxon>
    </lineage>
</organism>
<feature type="compositionally biased region" description="Polar residues" evidence="1">
    <location>
        <begin position="48"/>
        <end position="69"/>
    </location>
</feature>
<feature type="region of interest" description="Disordered" evidence="1">
    <location>
        <begin position="173"/>
        <end position="284"/>
    </location>
</feature>
<feature type="domain" description="FHA" evidence="2">
    <location>
        <begin position="285"/>
        <end position="346"/>
    </location>
</feature>
<feature type="compositionally biased region" description="Basic and acidic residues" evidence="1">
    <location>
        <begin position="224"/>
        <end position="233"/>
    </location>
</feature>
<evidence type="ECO:0000256" key="1">
    <source>
        <dbReference type="SAM" id="MobiDB-lite"/>
    </source>
</evidence>
<dbReference type="VEuPathDB" id="FungiDB:SeMB42_g03523"/>
<protein>
    <recommendedName>
        <fullName evidence="2">FHA domain-containing protein</fullName>
    </recommendedName>
</protein>
<evidence type="ECO:0000259" key="2">
    <source>
        <dbReference type="PROSITE" id="PS50006"/>
    </source>
</evidence>